<sequence>MQATQKGFILALATFIMWGVFPVFFKFIQGISATEVLAHRIIWSSVILFIVLIVTKKLTSLKRIAKIKKVILTLAITGILIASNWGIFIYAINQNEILATSLGYFINPLFSILLGAIILKEELSPALKLSIFIVFIAIGIQIYALGKMPFISIMLPLSFALYGLLRKRLGVRTFEGLFIETMILSPFALIYLIYLSLVSSSEFGLNFNGIMLFLSGFITILPLLTFNASTKYLKLSTIGFLQYISPTLSMLIAVFVYNEILDLYKIISFVLIWISLAIAAISNLRRKNVTK</sequence>
<dbReference type="InterPro" id="IPR004626">
    <property type="entry name" value="RarD"/>
</dbReference>
<dbReference type="EMBL" id="CP015578">
    <property type="protein sequence ID" value="ARQ97646.1"/>
    <property type="molecule type" value="Genomic_DNA"/>
</dbReference>
<feature type="domain" description="EamA" evidence="9">
    <location>
        <begin position="153"/>
        <end position="278"/>
    </location>
</feature>
<evidence type="ECO:0000313" key="11">
    <source>
        <dbReference type="Proteomes" id="UP000202031"/>
    </source>
</evidence>
<evidence type="ECO:0000256" key="6">
    <source>
        <dbReference type="ARBA" id="ARBA00022989"/>
    </source>
</evidence>
<feature type="transmembrane region" description="Helical" evidence="8">
    <location>
        <begin position="37"/>
        <end position="58"/>
    </location>
</feature>
<keyword evidence="6 8" id="KW-1133">Transmembrane helix</keyword>
<dbReference type="KEGG" id="clx:CLAN_0901"/>
<dbReference type="InterPro" id="IPR037185">
    <property type="entry name" value="EmrE-like"/>
</dbReference>
<dbReference type="GeneID" id="46921373"/>
<dbReference type="SUPFAM" id="SSF103481">
    <property type="entry name" value="Multidrug resistance efflux transporter EmrE"/>
    <property type="match status" value="2"/>
</dbReference>
<evidence type="ECO:0000256" key="5">
    <source>
        <dbReference type="ARBA" id="ARBA00022692"/>
    </source>
</evidence>
<reference evidence="11" key="2">
    <citation type="journal article" date="2017" name="Genome Biol. Evol.">
        <title>Comparative genomic analysis identifies a Campylobacter clade deficient in selenium metabolism.</title>
        <authorList>
            <person name="Miller W.G."/>
            <person name="Yee E."/>
            <person name="Lopes B.S."/>
            <person name="Chapman M.H."/>
            <person name="Huynh S."/>
            <person name="Bono J.L."/>
            <person name="Parker C.T."/>
            <person name="Strachan N.J.C."/>
            <person name="Forbes K.J."/>
        </authorList>
    </citation>
    <scope>NUCLEOTIDE SEQUENCE [LARGE SCALE GENOMIC DNA]</scope>
    <source>
        <strain evidence="11">NCTC 13004</strain>
    </source>
</reference>
<feature type="transmembrane region" description="Helical" evidence="8">
    <location>
        <begin position="203"/>
        <end position="226"/>
    </location>
</feature>
<evidence type="ECO:0000256" key="1">
    <source>
        <dbReference type="ARBA" id="ARBA00004651"/>
    </source>
</evidence>
<dbReference type="PANTHER" id="PTHR22911">
    <property type="entry name" value="ACYL-MALONYL CONDENSING ENZYME-RELATED"/>
    <property type="match status" value="1"/>
</dbReference>
<evidence type="ECO:0000256" key="7">
    <source>
        <dbReference type="ARBA" id="ARBA00023136"/>
    </source>
</evidence>
<dbReference type="PANTHER" id="PTHR22911:SF137">
    <property type="entry name" value="SOLUTE CARRIER FAMILY 35 MEMBER G2-RELATED"/>
    <property type="match status" value="1"/>
</dbReference>
<proteinExistence type="inferred from homology"/>
<evidence type="ECO:0000313" key="10">
    <source>
        <dbReference type="EMBL" id="ARQ97646.1"/>
    </source>
</evidence>
<keyword evidence="4" id="KW-1003">Cell membrane</keyword>
<dbReference type="AlphaFoldDB" id="A0A1X9SN29"/>
<feature type="transmembrane region" description="Helical" evidence="8">
    <location>
        <begin position="238"/>
        <end position="257"/>
    </location>
</feature>
<dbReference type="Proteomes" id="UP000202031">
    <property type="component" value="Chromosome"/>
</dbReference>
<reference evidence="11" key="1">
    <citation type="journal article" date="2017" name="Genome Biol. Evol.">
        <title>Comparative Genomic Analysis Identifies a Campylobacter Clade Deficient in Selenium Metabolism.</title>
        <authorList>
            <person name="Miller W.G."/>
            <person name="Yee E."/>
            <person name="Lopes B.S."/>
            <person name="Chapman M.H."/>
            <person name="Huynh S."/>
            <person name="Bono J.L."/>
            <person name="Parker C.T."/>
            <person name="Strachan N.J.C."/>
            <person name="Forbes K.J."/>
        </authorList>
    </citation>
    <scope>NUCLEOTIDE SEQUENCE [LARGE SCALE GENOMIC DNA]</scope>
    <source>
        <strain evidence="11">NCTC 13004</strain>
    </source>
</reference>
<keyword evidence="7 8" id="KW-0472">Membrane</keyword>
<comment type="similarity">
    <text evidence="2">Belongs to the EamA transporter family.</text>
</comment>
<evidence type="ECO:0000256" key="2">
    <source>
        <dbReference type="ARBA" id="ARBA00007362"/>
    </source>
</evidence>
<accession>A0A1X9SN29</accession>
<evidence type="ECO:0000259" key="9">
    <source>
        <dbReference type="Pfam" id="PF00892"/>
    </source>
</evidence>
<feature type="transmembrane region" description="Helical" evidence="8">
    <location>
        <begin position="177"/>
        <end position="197"/>
    </location>
</feature>
<dbReference type="RefSeq" id="WP_096013167.1">
    <property type="nucleotide sequence ID" value="NZ_CP015578.1"/>
</dbReference>
<evidence type="ECO:0000256" key="4">
    <source>
        <dbReference type="ARBA" id="ARBA00022475"/>
    </source>
</evidence>
<feature type="domain" description="EamA" evidence="9">
    <location>
        <begin position="6"/>
        <end position="139"/>
    </location>
</feature>
<feature type="transmembrane region" description="Helical" evidence="8">
    <location>
        <begin position="126"/>
        <end position="144"/>
    </location>
</feature>
<dbReference type="GO" id="GO:0005886">
    <property type="term" value="C:plasma membrane"/>
    <property type="evidence" value="ECO:0007669"/>
    <property type="project" value="UniProtKB-SubCell"/>
</dbReference>
<keyword evidence="5 8" id="KW-0812">Transmembrane</keyword>
<feature type="transmembrane region" description="Helical" evidence="8">
    <location>
        <begin position="70"/>
        <end position="91"/>
    </location>
</feature>
<dbReference type="InterPro" id="IPR000620">
    <property type="entry name" value="EamA_dom"/>
</dbReference>
<evidence type="ECO:0000256" key="3">
    <source>
        <dbReference type="ARBA" id="ARBA00022448"/>
    </source>
</evidence>
<protein>
    <submittedName>
        <fullName evidence="10">Resistance permease RarD</fullName>
    </submittedName>
</protein>
<dbReference type="Pfam" id="PF00892">
    <property type="entry name" value="EamA"/>
    <property type="match status" value="2"/>
</dbReference>
<keyword evidence="3" id="KW-0813">Transport</keyword>
<dbReference type="NCBIfam" id="TIGR00688">
    <property type="entry name" value="rarD"/>
    <property type="match status" value="1"/>
</dbReference>
<evidence type="ECO:0000256" key="8">
    <source>
        <dbReference type="SAM" id="Phobius"/>
    </source>
</evidence>
<feature type="transmembrane region" description="Helical" evidence="8">
    <location>
        <begin position="150"/>
        <end position="165"/>
    </location>
</feature>
<organism evidence="10 11">
    <name type="scientific">Campylobacter lanienae NCTC 13004</name>
    <dbReference type="NCBI Taxonomy" id="1031753"/>
    <lineage>
        <taxon>Bacteria</taxon>
        <taxon>Pseudomonadati</taxon>
        <taxon>Campylobacterota</taxon>
        <taxon>Epsilonproteobacteria</taxon>
        <taxon>Campylobacterales</taxon>
        <taxon>Campylobacteraceae</taxon>
        <taxon>Campylobacter</taxon>
    </lineage>
</organism>
<feature type="transmembrane region" description="Helical" evidence="8">
    <location>
        <begin position="7"/>
        <end position="25"/>
    </location>
</feature>
<gene>
    <name evidence="10" type="primary">rarD</name>
    <name evidence="10" type="ORF">CLAN_0901</name>
</gene>
<feature type="transmembrane region" description="Helical" evidence="8">
    <location>
        <begin position="263"/>
        <end position="284"/>
    </location>
</feature>
<feature type="transmembrane region" description="Helical" evidence="8">
    <location>
        <begin position="97"/>
        <end position="119"/>
    </location>
</feature>
<comment type="subcellular location">
    <subcellularLocation>
        <location evidence="1">Cell membrane</location>
        <topology evidence="1">Multi-pass membrane protein</topology>
    </subcellularLocation>
</comment>
<name>A0A1X9SN29_9BACT</name>